<feature type="domain" description="MADF" evidence="2">
    <location>
        <begin position="96"/>
        <end position="194"/>
    </location>
</feature>
<organism evidence="3 4">
    <name type="scientific">Chrysodeixis includens</name>
    <name type="common">Soybean looper</name>
    <name type="synonym">Pseudoplusia includens</name>
    <dbReference type="NCBI Taxonomy" id="689277"/>
    <lineage>
        <taxon>Eukaryota</taxon>
        <taxon>Metazoa</taxon>
        <taxon>Ecdysozoa</taxon>
        <taxon>Arthropoda</taxon>
        <taxon>Hexapoda</taxon>
        <taxon>Insecta</taxon>
        <taxon>Pterygota</taxon>
        <taxon>Neoptera</taxon>
        <taxon>Endopterygota</taxon>
        <taxon>Lepidoptera</taxon>
        <taxon>Glossata</taxon>
        <taxon>Ditrysia</taxon>
        <taxon>Noctuoidea</taxon>
        <taxon>Noctuidae</taxon>
        <taxon>Plusiinae</taxon>
        <taxon>Chrysodeixis</taxon>
    </lineage>
</organism>
<dbReference type="EMBL" id="LR824021">
    <property type="protein sequence ID" value="CAH0590484.1"/>
    <property type="molecule type" value="Genomic_DNA"/>
</dbReference>
<evidence type="ECO:0000256" key="1">
    <source>
        <dbReference type="SAM" id="MobiDB-lite"/>
    </source>
</evidence>
<keyword evidence="4" id="KW-1185">Reference proteome</keyword>
<dbReference type="Proteomes" id="UP001154114">
    <property type="component" value="Chromosome 18"/>
</dbReference>
<dbReference type="InterPro" id="IPR006578">
    <property type="entry name" value="MADF-dom"/>
</dbReference>
<dbReference type="PROSITE" id="PS51029">
    <property type="entry name" value="MADF"/>
    <property type="match status" value="1"/>
</dbReference>
<accession>A0A9P0BS78</accession>
<protein>
    <recommendedName>
        <fullName evidence="2">MADF domain-containing protein</fullName>
    </recommendedName>
</protein>
<feature type="compositionally biased region" description="Gly residues" evidence="1">
    <location>
        <begin position="46"/>
        <end position="57"/>
    </location>
</feature>
<sequence length="324" mass="36680">MLAGKPSTNAFPKRLDKPRTFTQLDAQHAHRLCLQVGAQNVPRGPARGGAGRAGAGGCRSQRAPPNTLSDLRDAPLDERAMTDTLNVVFPRKLLKEFITLYKNLPCLWDKNCVSYKMKVKRHEAVTKLTQLVQTYDHSATRVHVLRKIESLRACVRREFKKVQDSKATAANEDEVYTPHLWYYELFSFMFNDDMNETSFTKNKHRPSPVPTVVDSEGDDDERPFEPSIDTYSTPEYTVTSNMIDVPESSSNKRFSTLEDDKNKRHCTEVEDEYDAIGINVAAKLRNLPDNMRILAEKLINDVLFQAQTNGLTNATAITTPDPFK</sequence>
<proteinExistence type="predicted"/>
<dbReference type="OrthoDB" id="7476629at2759"/>
<dbReference type="AlphaFoldDB" id="A0A9P0BS78"/>
<dbReference type="PANTHER" id="PTHR21505">
    <property type="entry name" value="MADF DOMAIN-CONTAINING PROTEIN-RELATED"/>
    <property type="match status" value="1"/>
</dbReference>
<gene>
    <name evidence="3" type="ORF">CINC_LOCUS4984</name>
</gene>
<dbReference type="SMART" id="SM00595">
    <property type="entry name" value="MADF"/>
    <property type="match status" value="1"/>
</dbReference>
<name>A0A9P0BS78_CHRIL</name>
<evidence type="ECO:0000313" key="4">
    <source>
        <dbReference type="Proteomes" id="UP001154114"/>
    </source>
</evidence>
<dbReference type="Pfam" id="PF10545">
    <property type="entry name" value="MADF_DNA_bdg"/>
    <property type="match status" value="1"/>
</dbReference>
<feature type="region of interest" description="Disordered" evidence="1">
    <location>
        <begin position="199"/>
        <end position="231"/>
    </location>
</feature>
<evidence type="ECO:0000259" key="2">
    <source>
        <dbReference type="PROSITE" id="PS51029"/>
    </source>
</evidence>
<reference evidence="3" key="1">
    <citation type="submission" date="2021-12" db="EMBL/GenBank/DDBJ databases">
        <authorList>
            <person name="King R."/>
        </authorList>
    </citation>
    <scope>NUCLEOTIDE SEQUENCE</scope>
</reference>
<dbReference type="PANTHER" id="PTHR21505:SF8">
    <property type="entry name" value="DPT-YFP REPRESSOR BY OVEREXPRESSION, ISOFORM D-RELATED"/>
    <property type="match status" value="1"/>
</dbReference>
<feature type="region of interest" description="Disordered" evidence="1">
    <location>
        <begin position="40"/>
        <end position="72"/>
    </location>
</feature>
<evidence type="ECO:0000313" key="3">
    <source>
        <dbReference type="EMBL" id="CAH0590484.1"/>
    </source>
</evidence>